<protein>
    <submittedName>
        <fullName evidence="1">DUF3108 domain-containing protein</fullName>
    </submittedName>
</protein>
<sequence length="253" mass="29518">MLSFLSLAVPDSQPMRKNQAFSKGEELTFKVKYLFFSAAEAKMMISDEIHHINGRPTYKIDVFGRTLSIFKLFYVKDNWGSYVDTARIIPYRSYRHIEEGNYRKHEVIDFDHQKKAAHVRLFDRENEKVTEIHEYNIPSNIQDVVSGYYYLRTMDLRNLKSGDVVTIPGFFDKKIHNLNLIYEGKDKLSTQIGDFKTFVFSPIMPSNKLFRGKKPIKIWITDDENRIPVKIKAHLLVGALDMDITEAEGLRNN</sequence>
<evidence type="ECO:0000313" key="1">
    <source>
        <dbReference type="EMBL" id="MFC4871424.1"/>
    </source>
</evidence>
<evidence type="ECO:0000313" key="2">
    <source>
        <dbReference type="Proteomes" id="UP001595818"/>
    </source>
</evidence>
<name>A0ABV9SYE7_9BACT</name>
<proteinExistence type="predicted"/>
<keyword evidence="2" id="KW-1185">Reference proteome</keyword>
<organism evidence="1 2">
    <name type="scientific">Negadavirga shengliensis</name>
    <dbReference type="NCBI Taxonomy" id="1389218"/>
    <lineage>
        <taxon>Bacteria</taxon>
        <taxon>Pseudomonadati</taxon>
        <taxon>Bacteroidota</taxon>
        <taxon>Cytophagia</taxon>
        <taxon>Cytophagales</taxon>
        <taxon>Cyclobacteriaceae</taxon>
        <taxon>Negadavirga</taxon>
    </lineage>
</organism>
<dbReference type="RefSeq" id="WP_377062872.1">
    <property type="nucleotide sequence ID" value="NZ_JBHSJJ010000003.1"/>
</dbReference>
<comment type="caution">
    <text evidence="1">The sequence shown here is derived from an EMBL/GenBank/DDBJ whole genome shotgun (WGS) entry which is preliminary data.</text>
</comment>
<dbReference type="Pfam" id="PF11306">
    <property type="entry name" value="DUF3108"/>
    <property type="match status" value="1"/>
</dbReference>
<accession>A0ABV9SYE7</accession>
<dbReference type="InterPro" id="IPR021457">
    <property type="entry name" value="DUF3108"/>
</dbReference>
<reference evidence="2" key="1">
    <citation type="journal article" date="2019" name="Int. J. Syst. Evol. Microbiol.">
        <title>The Global Catalogue of Microorganisms (GCM) 10K type strain sequencing project: providing services to taxonomists for standard genome sequencing and annotation.</title>
        <authorList>
            <consortium name="The Broad Institute Genomics Platform"/>
            <consortium name="The Broad Institute Genome Sequencing Center for Infectious Disease"/>
            <person name="Wu L."/>
            <person name="Ma J."/>
        </authorList>
    </citation>
    <scope>NUCLEOTIDE SEQUENCE [LARGE SCALE GENOMIC DNA]</scope>
    <source>
        <strain evidence="2">CGMCC 4.7466</strain>
    </source>
</reference>
<dbReference type="Proteomes" id="UP001595818">
    <property type="component" value="Unassembled WGS sequence"/>
</dbReference>
<dbReference type="EMBL" id="JBHSJJ010000003">
    <property type="protein sequence ID" value="MFC4871424.1"/>
    <property type="molecule type" value="Genomic_DNA"/>
</dbReference>
<gene>
    <name evidence="1" type="ORF">ACFPFU_06985</name>
</gene>